<name>A0A0F9K1U1_9ZZZZ</name>
<accession>A0A0F9K1U1</accession>
<dbReference type="EMBL" id="LAZR01016283">
    <property type="protein sequence ID" value="KKM05168.1"/>
    <property type="molecule type" value="Genomic_DNA"/>
</dbReference>
<protein>
    <submittedName>
        <fullName evidence="2">Uncharacterized protein</fullName>
    </submittedName>
</protein>
<reference evidence="2" key="1">
    <citation type="journal article" date="2015" name="Nature">
        <title>Complex archaea that bridge the gap between prokaryotes and eukaryotes.</title>
        <authorList>
            <person name="Spang A."/>
            <person name="Saw J.H."/>
            <person name="Jorgensen S.L."/>
            <person name="Zaremba-Niedzwiedzka K."/>
            <person name="Martijn J."/>
            <person name="Lind A.E."/>
            <person name="van Eijk R."/>
            <person name="Schleper C."/>
            <person name="Guy L."/>
            <person name="Ettema T.J."/>
        </authorList>
    </citation>
    <scope>NUCLEOTIDE SEQUENCE</scope>
</reference>
<dbReference type="AlphaFoldDB" id="A0A0F9K1U1"/>
<sequence>MGIAIFIILYILIGVIITGIILSDESRHIYDLPDRMLFGIAGSAMILIWPIISFALLVSFLFIWIGNRINDN</sequence>
<keyword evidence="1" id="KW-1133">Transmembrane helix</keyword>
<keyword evidence="1" id="KW-0472">Membrane</keyword>
<comment type="caution">
    <text evidence="2">The sequence shown here is derived from an EMBL/GenBank/DDBJ whole genome shotgun (WGS) entry which is preliminary data.</text>
</comment>
<keyword evidence="1" id="KW-0812">Transmembrane</keyword>
<feature type="transmembrane region" description="Helical" evidence="1">
    <location>
        <begin position="36"/>
        <end position="65"/>
    </location>
</feature>
<organism evidence="2">
    <name type="scientific">marine sediment metagenome</name>
    <dbReference type="NCBI Taxonomy" id="412755"/>
    <lineage>
        <taxon>unclassified sequences</taxon>
        <taxon>metagenomes</taxon>
        <taxon>ecological metagenomes</taxon>
    </lineage>
</organism>
<evidence type="ECO:0000313" key="2">
    <source>
        <dbReference type="EMBL" id="KKM05168.1"/>
    </source>
</evidence>
<proteinExistence type="predicted"/>
<evidence type="ECO:0000256" key="1">
    <source>
        <dbReference type="SAM" id="Phobius"/>
    </source>
</evidence>
<gene>
    <name evidence="2" type="ORF">LCGC14_1756810</name>
</gene>
<feature type="transmembrane region" description="Helical" evidence="1">
    <location>
        <begin position="6"/>
        <end position="24"/>
    </location>
</feature>